<reference evidence="11" key="1">
    <citation type="journal article" date="2019" name="Int. J. Syst. Evol. Microbiol.">
        <title>The Global Catalogue of Microorganisms (GCM) 10K type strain sequencing project: providing services to taxonomists for standard genome sequencing and annotation.</title>
        <authorList>
            <consortium name="The Broad Institute Genomics Platform"/>
            <consortium name="The Broad Institute Genome Sequencing Center for Infectious Disease"/>
            <person name="Wu L."/>
            <person name="Ma J."/>
        </authorList>
    </citation>
    <scope>NUCLEOTIDE SEQUENCE [LARGE SCALE GENOMIC DNA]</scope>
    <source>
        <strain evidence="11">KCTC 62195</strain>
    </source>
</reference>
<feature type="transmembrane region" description="Helical" evidence="7">
    <location>
        <begin position="247"/>
        <end position="265"/>
    </location>
</feature>
<feature type="domain" description="ABC transmembrane type-1" evidence="9">
    <location>
        <begin position="25"/>
        <end position="300"/>
    </location>
</feature>
<dbReference type="PROSITE" id="PS50893">
    <property type="entry name" value="ABC_TRANSPORTER_2"/>
    <property type="match status" value="1"/>
</dbReference>
<dbReference type="InterPro" id="IPR003439">
    <property type="entry name" value="ABC_transporter-like_ATP-bd"/>
</dbReference>
<dbReference type="InterPro" id="IPR036640">
    <property type="entry name" value="ABC1_TM_sf"/>
</dbReference>
<name>A0ABV7AVI0_9GAMM</name>
<keyword evidence="2 7" id="KW-0812">Transmembrane</keyword>
<dbReference type="InterPro" id="IPR011527">
    <property type="entry name" value="ABC1_TM_dom"/>
</dbReference>
<dbReference type="CDD" id="cd03246">
    <property type="entry name" value="ABCC_Protease_Secretion"/>
    <property type="match status" value="1"/>
</dbReference>
<evidence type="ECO:0000256" key="4">
    <source>
        <dbReference type="ARBA" id="ARBA00022840"/>
    </source>
</evidence>
<dbReference type="Gene3D" id="1.20.1560.10">
    <property type="entry name" value="ABC transporter type 1, transmembrane domain"/>
    <property type="match status" value="1"/>
</dbReference>
<evidence type="ECO:0000259" key="8">
    <source>
        <dbReference type="PROSITE" id="PS50893"/>
    </source>
</evidence>
<keyword evidence="5 7" id="KW-1133">Transmembrane helix</keyword>
<evidence type="ECO:0000256" key="7">
    <source>
        <dbReference type="SAM" id="Phobius"/>
    </source>
</evidence>
<evidence type="ECO:0000256" key="1">
    <source>
        <dbReference type="ARBA" id="ARBA00004651"/>
    </source>
</evidence>
<feature type="transmembrane region" description="Helical" evidence="7">
    <location>
        <begin position="21"/>
        <end position="39"/>
    </location>
</feature>
<keyword evidence="6 7" id="KW-0472">Membrane</keyword>
<evidence type="ECO:0000256" key="5">
    <source>
        <dbReference type="ARBA" id="ARBA00022989"/>
    </source>
</evidence>
<feature type="transmembrane region" description="Helical" evidence="7">
    <location>
        <begin position="134"/>
        <end position="153"/>
    </location>
</feature>
<feature type="domain" description="ABC transporter" evidence="8">
    <location>
        <begin position="331"/>
        <end position="566"/>
    </location>
</feature>
<proteinExistence type="predicted"/>
<dbReference type="PROSITE" id="PS00211">
    <property type="entry name" value="ABC_TRANSPORTER_1"/>
    <property type="match status" value="1"/>
</dbReference>
<dbReference type="InterPro" id="IPR027417">
    <property type="entry name" value="P-loop_NTPase"/>
</dbReference>
<comment type="caution">
    <text evidence="10">The sequence shown here is derived from an EMBL/GenBank/DDBJ whole genome shotgun (WGS) entry which is preliminary data.</text>
</comment>
<dbReference type="InterPro" id="IPR017871">
    <property type="entry name" value="ABC_transporter-like_CS"/>
</dbReference>
<dbReference type="InterPro" id="IPR039421">
    <property type="entry name" value="Type_1_exporter"/>
</dbReference>
<dbReference type="PROSITE" id="PS50929">
    <property type="entry name" value="ABC_TM1F"/>
    <property type="match status" value="1"/>
</dbReference>
<keyword evidence="3" id="KW-0547">Nucleotide-binding</keyword>
<dbReference type="SUPFAM" id="SSF90123">
    <property type="entry name" value="ABC transporter transmembrane region"/>
    <property type="match status" value="1"/>
</dbReference>
<gene>
    <name evidence="10" type="ORF">ACFOJE_10520</name>
</gene>
<dbReference type="PANTHER" id="PTHR24221:SF248">
    <property type="entry name" value="ABC TRANSPORTER TRANSMEMBRANE REGION"/>
    <property type="match status" value="1"/>
</dbReference>
<evidence type="ECO:0000256" key="3">
    <source>
        <dbReference type="ARBA" id="ARBA00022741"/>
    </source>
</evidence>
<dbReference type="RefSeq" id="WP_377814291.1">
    <property type="nucleotide sequence ID" value="NZ_JBHRSJ010000019.1"/>
</dbReference>
<sequence>MKPVLDPKREIDSAILAYRRFFGYIALFSAVSNLLMLVPPLYMMQVYDRVLTSRNQMTLLMLTLIALGFYMLGGVLEWVRGQVMIRMSNGLDARLGHRLFDAAFSRGLKQRDANPAQVLNDLATLRQFVTGQGLLALLDAPWLPLFIGISFLFHPWFGLLALGGAATLFGLGVWNEIATRAGMAEANQMSLASARYLNGTLQNAEVIRALGMLPALRQRWSALQQRMIAAQAAASDSGGRINAMTRFVRVALQSLSLGLGALLVLDNQISAGLMIATSILLGRSLAPVELAIGSWKQLGNARSSYERLTTLLKDFPPEPPRMDLPEPKGRLSVEQLAVLPPGAPKTVLNGIHFNLEPGEALAIIGPSASGKSSLARALVGIWPAMRGSVRLDGAELDQWSSEALGPHLGYLPQNIELFDGTIAENIARFGEADPLKVVEAAQMAGIHEMVLRFPQGYDSPVGPGGVNLSGGQKQRVGLARALYGQPRLVVLDEPNAHLDDAGEAALLQAVQRLKAAGSTVILISHRQSVLPVVDYLLVLRDGLQQVFGPTGEVLKALRPVAMADHRATGSGS</sequence>
<accession>A0ABV7AVI0</accession>
<feature type="transmembrane region" description="Helical" evidence="7">
    <location>
        <begin position="159"/>
        <end position="178"/>
    </location>
</feature>
<dbReference type="InterPro" id="IPR010128">
    <property type="entry name" value="ATPase_T1SS_PrtD-like"/>
</dbReference>
<dbReference type="SUPFAM" id="SSF52540">
    <property type="entry name" value="P-loop containing nucleoside triphosphate hydrolases"/>
    <property type="match status" value="1"/>
</dbReference>
<evidence type="ECO:0000313" key="11">
    <source>
        <dbReference type="Proteomes" id="UP001595457"/>
    </source>
</evidence>
<evidence type="ECO:0000256" key="6">
    <source>
        <dbReference type="ARBA" id="ARBA00023136"/>
    </source>
</evidence>
<dbReference type="EMBL" id="JBHRSJ010000019">
    <property type="protein sequence ID" value="MFC2972642.1"/>
    <property type="molecule type" value="Genomic_DNA"/>
</dbReference>
<organism evidence="10 11">
    <name type="scientific">Azotobacter bryophylli</name>
    <dbReference type="NCBI Taxonomy" id="1986537"/>
    <lineage>
        <taxon>Bacteria</taxon>
        <taxon>Pseudomonadati</taxon>
        <taxon>Pseudomonadota</taxon>
        <taxon>Gammaproteobacteria</taxon>
        <taxon>Pseudomonadales</taxon>
        <taxon>Pseudomonadaceae</taxon>
        <taxon>Azotobacter</taxon>
    </lineage>
</organism>
<keyword evidence="4" id="KW-0067">ATP-binding</keyword>
<protein>
    <submittedName>
        <fullName evidence="10">Type I secretion system permease/ATPase</fullName>
    </submittedName>
</protein>
<dbReference type="Pfam" id="PF00664">
    <property type="entry name" value="ABC_membrane"/>
    <property type="match status" value="1"/>
</dbReference>
<dbReference type="Gene3D" id="3.40.50.300">
    <property type="entry name" value="P-loop containing nucleotide triphosphate hydrolases"/>
    <property type="match status" value="1"/>
</dbReference>
<evidence type="ECO:0000256" key="2">
    <source>
        <dbReference type="ARBA" id="ARBA00022692"/>
    </source>
</evidence>
<keyword evidence="11" id="KW-1185">Reference proteome</keyword>
<feature type="transmembrane region" description="Helical" evidence="7">
    <location>
        <begin position="59"/>
        <end position="79"/>
    </location>
</feature>
<evidence type="ECO:0000313" key="10">
    <source>
        <dbReference type="EMBL" id="MFC2972642.1"/>
    </source>
</evidence>
<dbReference type="CDD" id="cd18586">
    <property type="entry name" value="ABC_6TM_PrtD_like"/>
    <property type="match status" value="1"/>
</dbReference>
<dbReference type="NCBIfam" id="TIGR01842">
    <property type="entry name" value="type_I_sec_PrtD"/>
    <property type="match status" value="1"/>
</dbReference>
<dbReference type="Pfam" id="PF00005">
    <property type="entry name" value="ABC_tran"/>
    <property type="match status" value="1"/>
</dbReference>
<comment type="subcellular location">
    <subcellularLocation>
        <location evidence="1">Cell membrane</location>
        <topology evidence="1">Multi-pass membrane protein</topology>
    </subcellularLocation>
</comment>
<dbReference type="PANTHER" id="PTHR24221">
    <property type="entry name" value="ATP-BINDING CASSETTE SUB-FAMILY B"/>
    <property type="match status" value="1"/>
</dbReference>
<evidence type="ECO:0000259" key="9">
    <source>
        <dbReference type="PROSITE" id="PS50929"/>
    </source>
</evidence>
<dbReference type="Proteomes" id="UP001595457">
    <property type="component" value="Unassembled WGS sequence"/>
</dbReference>
<dbReference type="SMART" id="SM00382">
    <property type="entry name" value="AAA"/>
    <property type="match status" value="1"/>
</dbReference>
<dbReference type="InterPro" id="IPR047957">
    <property type="entry name" value="ABC_AprD-like_6TM"/>
</dbReference>
<dbReference type="InterPro" id="IPR003593">
    <property type="entry name" value="AAA+_ATPase"/>
</dbReference>